<evidence type="ECO:0000256" key="8">
    <source>
        <dbReference type="SAM" id="Phobius"/>
    </source>
</evidence>
<dbReference type="InterPro" id="IPR004552">
    <property type="entry name" value="AGP_acyltrans"/>
</dbReference>
<dbReference type="PANTHER" id="PTHR10434:SF64">
    <property type="entry name" value="1-ACYL-SN-GLYCEROL-3-PHOSPHATE ACYLTRANSFERASE-RELATED"/>
    <property type="match status" value="1"/>
</dbReference>
<comment type="similarity">
    <text evidence="2 7">Belongs to the 1-acyl-sn-glycerol-3-phosphate acyltransferase family.</text>
</comment>
<dbReference type="SMART" id="SM00563">
    <property type="entry name" value="PlsC"/>
    <property type="match status" value="1"/>
</dbReference>
<protein>
    <recommendedName>
        <fullName evidence="7">1-acyl-sn-glycerol-3-phosphate acyltransferase</fullName>
        <ecNumber evidence="7">2.3.1.51</ecNumber>
    </recommendedName>
</protein>
<evidence type="ECO:0000256" key="6">
    <source>
        <dbReference type="ARBA" id="ARBA00023315"/>
    </source>
</evidence>
<keyword evidence="3 7" id="KW-0444">Lipid biosynthesis</keyword>
<name>A0A4R1MN52_9FIRM</name>
<feature type="domain" description="Phospholipid/glycerol acyltransferase" evidence="9">
    <location>
        <begin position="71"/>
        <end position="185"/>
    </location>
</feature>
<dbReference type="GO" id="GO:0006654">
    <property type="term" value="P:phosphatidic acid biosynthetic process"/>
    <property type="evidence" value="ECO:0007669"/>
    <property type="project" value="TreeGrafter"/>
</dbReference>
<comment type="pathway">
    <text evidence="1">Lipid metabolism.</text>
</comment>
<sequence>MRSFLILIYFILFFLLTLPFLLLAYIIGVFSKKAQYKYTYYVGKGWSNILLFLAGTKITVTGLHNIPDGPALFVGNHRSLFDIPALYRFFPNPTGFVSKNEMSKLPIMSWWMSSIGCIFLNRDDVRAAMKTMLLGIDLLKQGQSLVIFPEGTRSKTEDMLPFKQGSLKFAQKANVPIVPFGISNTDQILKKNSLNVKSANITLNFGEPIDLNTLSKEELKKSAEYVQDIVKSLI</sequence>
<keyword evidence="5 7" id="KW-0443">Lipid metabolism</keyword>
<comment type="caution">
    <text evidence="10">The sequence shown here is derived from an EMBL/GenBank/DDBJ whole genome shotgun (WGS) entry which is preliminary data.</text>
</comment>
<gene>
    <name evidence="10" type="ORF">EDC19_1544</name>
</gene>
<dbReference type="InterPro" id="IPR002123">
    <property type="entry name" value="Plipid/glycerol_acylTrfase"/>
</dbReference>
<dbReference type="GO" id="GO:0016020">
    <property type="term" value="C:membrane"/>
    <property type="evidence" value="ECO:0007669"/>
    <property type="project" value="InterPro"/>
</dbReference>
<dbReference type="EC" id="2.3.1.51" evidence="7"/>
<keyword evidence="8" id="KW-1133">Transmembrane helix</keyword>
<dbReference type="Pfam" id="PF01553">
    <property type="entry name" value="Acyltransferase"/>
    <property type="match status" value="1"/>
</dbReference>
<dbReference type="NCBIfam" id="TIGR00530">
    <property type="entry name" value="AGP_acyltrn"/>
    <property type="match status" value="1"/>
</dbReference>
<keyword evidence="8" id="KW-0812">Transmembrane</keyword>
<evidence type="ECO:0000313" key="10">
    <source>
        <dbReference type="EMBL" id="TCK93352.1"/>
    </source>
</evidence>
<dbReference type="AlphaFoldDB" id="A0A4R1MN52"/>
<dbReference type="SUPFAM" id="SSF69593">
    <property type="entry name" value="Glycerol-3-phosphate (1)-acyltransferase"/>
    <property type="match status" value="1"/>
</dbReference>
<evidence type="ECO:0000313" key="11">
    <source>
        <dbReference type="Proteomes" id="UP000294545"/>
    </source>
</evidence>
<keyword evidence="6 7" id="KW-0012">Acyltransferase</keyword>
<evidence type="ECO:0000259" key="9">
    <source>
        <dbReference type="SMART" id="SM00563"/>
    </source>
</evidence>
<dbReference type="Proteomes" id="UP000294545">
    <property type="component" value="Unassembled WGS sequence"/>
</dbReference>
<keyword evidence="8" id="KW-0472">Membrane</keyword>
<keyword evidence="11" id="KW-1185">Reference proteome</keyword>
<proteinExistence type="inferred from homology"/>
<comment type="catalytic activity">
    <reaction evidence="7">
        <text>a 1-acyl-sn-glycero-3-phosphate + an acyl-CoA = a 1,2-diacyl-sn-glycero-3-phosphate + CoA</text>
        <dbReference type="Rhea" id="RHEA:19709"/>
        <dbReference type="ChEBI" id="CHEBI:57287"/>
        <dbReference type="ChEBI" id="CHEBI:57970"/>
        <dbReference type="ChEBI" id="CHEBI:58342"/>
        <dbReference type="ChEBI" id="CHEBI:58608"/>
        <dbReference type="EC" id="2.3.1.51"/>
    </reaction>
</comment>
<evidence type="ECO:0000256" key="4">
    <source>
        <dbReference type="ARBA" id="ARBA00022679"/>
    </source>
</evidence>
<accession>A0A4R1MN52</accession>
<dbReference type="PANTHER" id="PTHR10434">
    <property type="entry name" value="1-ACYL-SN-GLYCEROL-3-PHOSPHATE ACYLTRANSFERASE"/>
    <property type="match status" value="1"/>
</dbReference>
<organism evidence="10 11">
    <name type="scientific">Natranaerovirga hydrolytica</name>
    <dbReference type="NCBI Taxonomy" id="680378"/>
    <lineage>
        <taxon>Bacteria</taxon>
        <taxon>Bacillati</taxon>
        <taxon>Bacillota</taxon>
        <taxon>Clostridia</taxon>
        <taxon>Lachnospirales</taxon>
        <taxon>Natranaerovirgaceae</taxon>
        <taxon>Natranaerovirga</taxon>
    </lineage>
</organism>
<evidence type="ECO:0000256" key="5">
    <source>
        <dbReference type="ARBA" id="ARBA00023098"/>
    </source>
</evidence>
<evidence type="ECO:0000256" key="3">
    <source>
        <dbReference type="ARBA" id="ARBA00022516"/>
    </source>
</evidence>
<keyword evidence="7" id="KW-1208">Phospholipid metabolism</keyword>
<keyword evidence="7" id="KW-0594">Phospholipid biosynthesis</keyword>
<feature type="transmembrane region" description="Helical" evidence="8">
    <location>
        <begin position="6"/>
        <end position="30"/>
    </location>
</feature>
<dbReference type="RefSeq" id="WP_132282259.1">
    <property type="nucleotide sequence ID" value="NZ_SMGQ01000012.1"/>
</dbReference>
<evidence type="ECO:0000256" key="7">
    <source>
        <dbReference type="RuleBase" id="RU361267"/>
    </source>
</evidence>
<dbReference type="GO" id="GO:0003841">
    <property type="term" value="F:1-acylglycerol-3-phosphate O-acyltransferase activity"/>
    <property type="evidence" value="ECO:0007669"/>
    <property type="project" value="UniProtKB-UniRule"/>
</dbReference>
<dbReference type="EMBL" id="SMGQ01000012">
    <property type="protein sequence ID" value="TCK93352.1"/>
    <property type="molecule type" value="Genomic_DNA"/>
</dbReference>
<evidence type="ECO:0000256" key="1">
    <source>
        <dbReference type="ARBA" id="ARBA00005189"/>
    </source>
</evidence>
<dbReference type="CDD" id="cd07989">
    <property type="entry name" value="LPLAT_AGPAT-like"/>
    <property type="match status" value="1"/>
</dbReference>
<evidence type="ECO:0000256" key="2">
    <source>
        <dbReference type="ARBA" id="ARBA00008655"/>
    </source>
</evidence>
<keyword evidence="4 7" id="KW-0808">Transferase</keyword>
<comment type="domain">
    <text evidence="7">The HXXXXD motif is essential for acyltransferase activity and may constitute the binding site for the phosphate moiety of the glycerol-3-phosphate.</text>
</comment>
<reference evidence="10 11" key="1">
    <citation type="submission" date="2019-03" db="EMBL/GenBank/DDBJ databases">
        <title>Genomic Encyclopedia of Type Strains, Phase IV (KMG-IV): sequencing the most valuable type-strain genomes for metagenomic binning, comparative biology and taxonomic classification.</title>
        <authorList>
            <person name="Goeker M."/>
        </authorList>
    </citation>
    <scope>NUCLEOTIDE SEQUENCE [LARGE SCALE GENOMIC DNA]</scope>
    <source>
        <strain evidence="10 11">DSM 24176</strain>
    </source>
</reference>
<dbReference type="OrthoDB" id="9803035at2"/>